<organism evidence="1 2">
    <name type="scientific">Diploptera punctata</name>
    <name type="common">Pacific beetle cockroach</name>
    <dbReference type="NCBI Taxonomy" id="6984"/>
    <lineage>
        <taxon>Eukaryota</taxon>
        <taxon>Metazoa</taxon>
        <taxon>Ecdysozoa</taxon>
        <taxon>Arthropoda</taxon>
        <taxon>Hexapoda</taxon>
        <taxon>Insecta</taxon>
        <taxon>Pterygota</taxon>
        <taxon>Neoptera</taxon>
        <taxon>Polyneoptera</taxon>
        <taxon>Dictyoptera</taxon>
        <taxon>Blattodea</taxon>
        <taxon>Blaberoidea</taxon>
        <taxon>Blaberidae</taxon>
        <taxon>Diplopterinae</taxon>
        <taxon>Diploptera</taxon>
    </lineage>
</organism>
<keyword evidence="2" id="KW-1185">Reference proteome</keyword>
<reference evidence="1" key="2">
    <citation type="submission" date="2023-05" db="EMBL/GenBank/DDBJ databases">
        <authorList>
            <person name="Fouks B."/>
        </authorList>
    </citation>
    <scope>NUCLEOTIDE SEQUENCE</scope>
    <source>
        <strain evidence="1">Stay&amp;Tobe</strain>
        <tissue evidence="1">Testes</tissue>
    </source>
</reference>
<dbReference type="AlphaFoldDB" id="A0AAD8ABK8"/>
<sequence>MSGRQVSGCKQCTCGSGQTQLRYPLEHPLAEDDKKEKKEFLMPVLDCGSHMCIAEPCRKDTDKTDDRMKLANRVWRISRPPYGFSRPIPTVTARRVQVTRAQLLGQLKGSPISSVPCPPAVCPQSLLDKKSTKVPDTSIIFEATTSQKKRTISGTNFC</sequence>
<evidence type="ECO:0000313" key="2">
    <source>
        <dbReference type="Proteomes" id="UP001233999"/>
    </source>
</evidence>
<reference evidence="1" key="1">
    <citation type="journal article" date="2023" name="IScience">
        <title>Live-bearing cockroach genome reveals convergent evolutionary mechanisms linked to viviparity in insects and beyond.</title>
        <authorList>
            <person name="Fouks B."/>
            <person name="Harrison M.C."/>
            <person name="Mikhailova A.A."/>
            <person name="Marchal E."/>
            <person name="English S."/>
            <person name="Carruthers M."/>
            <person name="Jennings E.C."/>
            <person name="Chiamaka E.L."/>
            <person name="Frigard R.A."/>
            <person name="Pippel M."/>
            <person name="Attardo G.M."/>
            <person name="Benoit J.B."/>
            <person name="Bornberg-Bauer E."/>
            <person name="Tobe S.S."/>
        </authorList>
    </citation>
    <scope>NUCLEOTIDE SEQUENCE</scope>
    <source>
        <strain evidence="1">Stay&amp;Tobe</strain>
    </source>
</reference>
<evidence type="ECO:0000313" key="1">
    <source>
        <dbReference type="EMBL" id="KAJ9594938.1"/>
    </source>
</evidence>
<comment type="caution">
    <text evidence="1">The sequence shown here is derived from an EMBL/GenBank/DDBJ whole genome shotgun (WGS) entry which is preliminary data.</text>
</comment>
<name>A0AAD8ABK8_DIPPU</name>
<accession>A0AAD8ABK8</accession>
<proteinExistence type="predicted"/>
<protein>
    <submittedName>
        <fullName evidence="1">Uncharacterized protein</fullName>
    </submittedName>
</protein>
<dbReference type="Proteomes" id="UP001233999">
    <property type="component" value="Unassembled WGS sequence"/>
</dbReference>
<gene>
    <name evidence="1" type="ORF">L9F63_013754</name>
</gene>
<dbReference type="EMBL" id="JASPKZ010002703">
    <property type="protein sequence ID" value="KAJ9594938.1"/>
    <property type="molecule type" value="Genomic_DNA"/>
</dbReference>